<name>A0A0F9MRX3_9ZZZZ</name>
<evidence type="ECO:0000313" key="1">
    <source>
        <dbReference type="EMBL" id="KKM79385.1"/>
    </source>
</evidence>
<accession>A0A0F9MRX3</accession>
<gene>
    <name evidence="1" type="ORF">LCGC14_1350460</name>
</gene>
<comment type="caution">
    <text evidence="1">The sequence shown here is derived from an EMBL/GenBank/DDBJ whole genome shotgun (WGS) entry which is preliminary data.</text>
</comment>
<sequence>MNFSKEEIFGAAIIGFDMIDGPFLKWKKEYSGANEKYSVNLDDFAMNFYLAFRGGNQGKKPRAILYDNFYIVAFPNDLELCCLFMKPQGIENNIKQLNKIASKIVTEVELEVDNVNQPENNEEDEIEEIKRLIPNLISGVKMSTPELRRYFKLSNSQIWKVMSELENSKKIKRAEKKGRSQLWIAL</sequence>
<protein>
    <submittedName>
        <fullName evidence="1">Uncharacterized protein</fullName>
    </submittedName>
</protein>
<organism evidence="1">
    <name type="scientific">marine sediment metagenome</name>
    <dbReference type="NCBI Taxonomy" id="412755"/>
    <lineage>
        <taxon>unclassified sequences</taxon>
        <taxon>metagenomes</taxon>
        <taxon>ecological metagenomes</taxon>
    </lineage>
</organism>
<reference evidence="1" key="1">
    <citation type="journal article" date="2015" name="Nature">
        <title>Complex archaea that bridge the gap between prokaryotes and eukaryotes.</title>
        <authorList>
            <person name="Spang A."/>
            <person name="Saw J.H."/>
            <person name="Jorgensen S.L."/>
            <person name="Zaremba-Niedzwiedzka K."/>
            <person name="Martijn J."/>
            <person name="Lind A.E."/>
            <person name="van Eijk R."/>
            <person name="Schleper C."/>
            <person name="Guy L."/>
            <person name="Ettema T.J."/>
        </authorList>
    </citation>
    <scope>NUCLEOTIDE SEQUENCE</scope>
</reference>
<dbReference type="AlphaFoldDB" id="A0A0F9MRX3"/>
<proteinExistence type="predicted"/>
<dbReference type="EMBL" id="LAZR01008343">
    <property type="protein sequence ID" value="KKM79385.1"/>
    <property type="molecule type" value="Genomic_DNA"/>
</dbReference>